<keyword evidence="2" id="KW-1185">Reference proteome</keyword>
<protein>
    <submittedName>
        <fullName evidence="1">Uncharacterized protein</fullName>
    </submittedName>
</protein>
<sequence length="94" mass="10635">RRESTYKGDPKVTGDQSEVCLSRVIHTALEYVLARLTWSATLVVTARQRNLLGSRLHKIARFLRHQNSPLSRSIGKLPKVGAHTLGRYVSPWID</sequence>
<dbReference type="AlphaFoldDB" id="A0AAN4ZND6"/>
<evidence type="ECO:0000313" key="1">
    <source>
        <dbReference type="EMBL" id="GMR40185.1"/>
    </source>
</evidence>
<organism evidence="1 2">
    <name type="scientific">Pristionchus mayeri</name>
    <dbReference type="NCBI Taxonomy" id="1317129"/>
    <lineage>
        <taxon>Eukaryota</taxon>
        <taxon>Metazoa</taxon>
        <taxon>Ecdysozoa</taxon>
        <taxon>Nematoda</taxon>
        <taxon>Chromadorea</taxon>
        <taxon>Rhabditida</taxon>
        <taxon>Rhabditina</taxon>
        <taxon>Diplogasteromorpha</taxon>
        <taxon>Diplogasteroidea</taxon>
        <taxon>Neodiplogasteridae</taxon>
        <taxon>Pristionchus</taxon>
    </lineage>
</organism>
<comment type="caution">
    <text evidence="1">The sequence shown here is derived from an EMBL/GenBank/DDBJ whole genome shotgun (WGS) entry which is preliminary data.</text>
</comment>
<accession>A0AAN4ZND6</accession>
<proteinExistence type="predicted"/>
<dbReference type="Proteomes" id="UP001328107">
    <property type="component" value="Unassembled WGS sequence"/>
</dbReference>
<gene>
    <name evidence="1" type="ORF">PMAYCL1PPCAC_10380</name>
</gene>
<reference evidence="2" key="1">
    <citation type="submission" date="2022-10" db="EMBL/GenBank/DDBJ databases">
        <title>Genome assembly of Pristionchus species.</title>
        <authorList>
            <person name="Yoshida K."/>
            <person name="Sommer R.J."/>
        </authorList>
    </citation>
    <scope>NUCLEOTIDE SEQUENCE [LARGE SCALE GENOMIC DNA]</scope>
    <source>
        <strain evidence="2">RS5460</strain>
    </source>
</reference>
<feature type="non-terminal residue" evidence="1">
    <location>
        <position position="1"/>
    </location>
</feature>
<evidence type="ECO:0000313" key="2">
    <source>
        <dbReference type="Proteomes" id="UP001328107"/>
    </source>
</evidence>
<name>A0AAN4ZND6_9BILA</name>
<dbReference type="EMBL" id="BTRK01000003">
    <property type="protein sequence ID" value="GMR40185.1"/>
    <property type="molecule type" value="Genomic_DNA"/>
</dbReference>